<dbReference type="EMBL" id="OBEJ01000002">
    <property type="protein sequence ID" value="SNZ12113.1"/>
    <property type="molecule type" value="Genomic_DNA"/>
</dbReference>
<dbReference type="InterPro" id="IPR031303">
    <property type="entry name" value="C5_meth_CS"/>
</dbReference>
<dbReference type="EC" id="2.1.1.37" evidence="1"/>
<feature type="region of interest" description="Disordered" evidence="6">
    <location>
        <begin position="355"/>
        <end position="382"/>
    </location>
</feature>
<dbReference type="AlphaFoldDB" id="A0A285NT62"/>
<dbReference type="PANTHER" id="PTHR10629:SF52">
    <property type="entry name" value="DNA (CYTOSINE-5)-METHYLTRANSFERASE 1"/>
    <property type="match status" value="1"/>
</dbReference>
<dbReference type="PRINTS" id="PR00105">
    <property type="entry name" value="C5METTRFRASE"/>
</dbReference>
<dbReference type="Gene3D" id="3.90.120.10">
    <property type="entry name" value="DNA Methylase, subunit A, domain 2"/>
    <property type="match status" value="1"/>
</dbReference>
<evidence type="ECO:0000256" key="2">
    <source>
        <dbReference type="ARBA" id="ARBA00022603"/>
    </source>
</evidence>
<dbReference type="RefSeq" id="WP_097008478.1">
    <property type="nucleotide sequence ID" value="NZ_OBEJ01000002.1"/>
</dbReference>
<evidence type="ECO:0000256" key="3">
    <source>
        <dbReference type="ARBA" id="ARBA00022679"/>
    </source>
</evidence>
<dbReference type="Proteomes" id="UP000219453">
    <property type="component" value="Unassembled WGS sequence"/>
</dbReference>
<dbReference type="PROSITE" id="PS51679">
    <property type="entry name" value="SAM_MT_C5"/>
    <property type="match status" value="1"/>
</dbReference>
<dbReference type="SUPFAM" id="SSF53335">
    <property type="entry name" value="S-adenosyl-L-methionine-dependent methyltransferases"/>
    <property type="match status" value="1"/>
</dbReference>
<dbReference type="PANTHER" id="PTHR10629">
    <property type="entry name" value="CYTOSINE-SPECIFIC METHYLTRANSFERASE"/>
    <property type="match status" value="1"/>
</dbReference>
<dbReference type="InterPro" id="IPR050390">
    <property type="entry name" value="C5-Methyltransferase"/>
</dbReference>
<dbReference type="GO" id="GO:0032259">
    <property type="term" value="P:methylation"/>
    <property type="evidence" value="ECO:0007669"/>
    <property type="project" value="UniProtKB-KW"/>
</dbReference>
<evidence type="ECO:0000313" key="8">
    <source>
        <dbReference type="Proteomes" id="UP000219453"/>
    </source>
</evidence>
<dbReference type="GO" id="GO:0003886">
    <property type="term" value="F:DNA (cytosine-5-)-methyltransferase activity"/>
    <property type="evidence" value="ECO:0007669"/>
    <property type="project" value="UniProtKB-EC"/>
</dbReference>
<proteinExistence type="inferred from homology"/>
<name>A0A285NT62_NATPI</name>
<evidence type="ECO:0000256" key="4">
    <source>
        <dbReference type="ARBA" id="ARBA00022691"/>
    </source>
</evidence>
<comment type="similarity">
    <text evidence="5">Belongs to the class I-like SAM-binding methyltransferase superfamily. C5-methyltransferase family.</text>
</comment>
<dbReference type="Gene3D" id="3.40.50.150">
    <property type="entry name" value="Vaccinia Virus protein VP39"/>
    <property type="match status" value="1"/>
</dbReference>
<gene>
    <name evidence="7" type="ORF">SAMN06269185_1502</name>
</gene>
<dbReference type="PROSITE" id="PS00095">
    <property type="entry name" value="C5_MTASE_2"/>
    <property type="match status" value="1"/>
</dbReference>
<keyword evidence="2 7" id="KW-0489">Methyltransferase</keyword>
<dbReference type="GO" id="GO:0003677">
    <property type="term" value="F:DNA binding"/>
    <property type="evidence" value="ECO:0007669"/>
    <property type="project" value="TreeGrafter"/>
</dbReference>
<dbReference type="PROSITE" id="PS00094">
    <property type="entry name" value="C5_MTASE_1"/>
    <property type="match status" value="1"/>
</dbReference>
<dbReference type="Pfam" id="PF00145">
    <property type="entry name" value="DNA_methylase"/>
    <property type="match status" value="1"/>
</dbReference>
<evidence type="ECO:0000313" key="7">
    <source>
        <dbReference type="EMBL" id="SNZ12113.1"/>
    </source>
</evidence>
<protein>
    <recommendedName>
        <fullName evidence="1">DNA (cytosine-5-)-methyltransferase</fullName>
        <ecNumber evidence="1">2.1.1.37</ecNumber>
    </recommendedName>
</protein>
<keyword evidence="8" id="KW-1185">Reference proteome</keyword>
<sequence>MSNNEYSVVDLFSGAGGFSLGFDQPERLEGLGNLDYSEIGFNSGGFSTDLAIDNYEEATETFSKNFDCPVICADVENIQAYPGWGNTDVVIGGPPCQGFSNLNSVKTEKLSDDRNGLWEVFLEAVDEIRPKVFVIENVSRFLRSAEGLAAVEKAEELGYNTIVDVLNAANYGVPQRRERGFIIGSRIGTPFLPAATDQETRTVRDAIGDLPQKPTDENLHETRNFSKLQRDRMRYVAEGENRYQIPRYLLPDCWKDYEGSGTDLFGRLEWSEPSVTIRTSFHKPMKGRHLYPESFVPRTLTLREGARLQTFPDNFEFGTNYQVHRARLIGNAVPPKLAYHIALAVKSHLDGLEGQKKKDENLPHEKFTTAKREPTDVLEDYR</sequence>
<keyword evidence="4" id="KW-0949">S-adenosyl-L-methionine</keyword>
<evidence type="ECO:0000256" key="5">
    <source>
        <dbReference type="RuleBase" id="RU000416"/>
    </source>
</evidence>
<reference evidence="7 8" key="1">
    <citation type="submission" date="2017-09" db="EMBL/GenBank/DDBJ databases">
        <authorList>
            <person name="Ehlers B."/>
            <person name="Leendertz F.H."/>
        </authorList>
    </citation>
    <scope>NUCLEOTIDE SEQUENCE [LARGE SCALE GENOMIC DNA]</scope>
    <source>
        <strain evidence="7 8">DSM 27208</strain>
    </source>
</reference>
<dbReference type="OrthoDB" id="5033at2157"/>
<dbReference type="InterPro" id="IPR001525">
    <property type="entry name" value="C5_MeTfrase"/>
</dbReference>
<organism evidence="7 8">
    <name type="scientific">Natronoarchaeum philippinense</name>
    <dbReference type="NCBI Taxonomy" id="558529"/>
    <lineage>
        <taxon>Archaea</taxon>
        <taxon>Methanobacteriati</taxon>
        <taxon>Methanobacteriota</taxon>
        <taxon>Stenosarchaea group</taxon>
        <taxon>Halobacteria</taxon>
        <taxon>Halobacteriales</taxon>
        <taxon>Natronoarchaeaceae</taxon>
    </lineage>
</organism>
<dbReference type="InterPro" id="IPR029063">
    <property type="entry name" value="SAM-dependent_MTases_sf"/>
</dbReference>
<dbReference type="NCBIfam" id="TIGR00675">
    <property type="entry name" value="dcm"/>
    <property type="match status" value="1"/>
</dbReference>
<evidence type="ECO:0000256" key="6">
    <source>
        <dbReference type="SAM" id="MobiDB-lite"/>
    </source>
</evidence>
<dbReference type="InterPro" id="IPR018117">
    <property type="entry name" value="C5_DNA_meth_AS"/>
</dbReference>
<accession>A0A285NT62</accession>
<dbReference type="GO" id="GO:0044027">
    <property type="term" value="P:negative regulation of gene expression via chromosomal CpG island methylation"/>
    <property type="evidence" value="ECO:0007669"/>
    <property type="project" value="TreeGrafter"/>
</dbReference>
<keyword evidence="3 7" id="KW-0808">Transferase</keyword>
<evidence type="ECO:0000256" key="1">
    <source>
        <dbReference type="ARBA" id="ARBA00011975"/>
    </source>
</evidence>